<dbReference type="EMBL" id="QNRM01000022">
    <property type="protein sequence ID" value="RBP11458.1"/>
    <property type="molecule type" value="Genomic_DNA"/>
</dbReference>
<keyword evidence="4" id="KW-1185">Reference proteome</keyword>
<evidence type="ECO:0000259" key="2">
    <source>
        <dbReference type="Pfam" id="PF23920"/>
    </source>
</evidence>
<reference evidence="3 4" key="1">
    <citation type="submission" date="2018-06" db="EMBL/GenBank/DDBJ databases">
        <title>Genomic Encyclopedia of Type Strains, Phase III (KMG-III): the genomes of soil and plant-associated and newly described type strains.</title>
        <authorList>
            <person name="Whitman W."/>
        </authorList>
    </citation>
    <scope>NUCLEOTIDE SEQUENCE [LARGE SCALE GENOMIC DNA]</scope>
    <source>
        <strain evidence="3 4">CECT 7342</strain>
    </source>
</reference>
<evidence type="ECO:0000313" key="3">
    <source>
        <dbReference type="EMBL" id="RBP11458.1"/>
    </source>
</evidence>
<dbReference type="InterPro" id="IPR055683">
    <property type="entry name" value="DUF7259"/>
</dbReference>
<dbReference type="Pfam" id="PF23920">
    <property type="entry name" value="DUF7259"/>
    <property type="match status" value="1"/>
</dbReference>
<dbReference type="InterPro" id="IPR054236">
    <property type="entry name" value="DUF6963"/>
</dbReference>
<comment type="caution">
    <text evidence="3">The sequence shown here is derived from an EMBL/GenBank/DDBJ whole genome shotgun (WGS) entry which is preliminary data.</text>
</comment>
<organism evidence="3 4">
    <name type="scientific">Achromobacter marplatensis</name>
    <dbReference type="NCBI Taxonomy" id="470868"/>
    <lineage>
        <taxon>Bacteria</taxon>
        <taxon>Pseudomonadati</taxon>
        <taxon>Pseudomonadota</taxon>
        <taxon>Betaproteobacteria</taxon>
        <taxon>Burkholderiales</taxon>
        <taxon>Alcaligenaceae</taxon>
        <taxon>Achromobacter</taxon>
    </lineage>
</organism>
<feature type="domain" description="DUF6963" evidence="1">
    <location>
        <begin position="2"/>
        <end position="211"/>
    </location>
</feature>
<feature type="domain" description="DUF7259" evidence="2">
    <location>
        <begin position="221"/>
        <end position="294"/>
    </location>
</feature>
<dbReference type="RefSeq" id="WP_088591393.1">
    <property type="nucleotide sequence ID" value="NZ_CADIJU010000029.1"/>
</dbReference>
<evidence type="ECO:0000259" key="1">
    <source>
        <dbReference type="Pfam" id="PF22288"/>
    </source>
</evidence>
<evidence type="ECO:0000313" key="4">
    <source>
        <dbReference type="Proteomes" id="UP000252124"/>
    </source>
</evidence>
<name>A0ABX9FZS1_9BURK</name>
<gene>
    <name evidence="3" type="ORF">DFP87_12220</name>
</gene>
<dbReference type="GeneID" id="99734182"/>
<proteinExistence type="predicted"/>
<sequence length="303" mass="31364">MTIGVAASGPQAGAAVQAAALAAEAMGHGAIGGFAVFAIMDDAGRVRHRWCQRGGVTALNLPPDWLQAPRAALIESGPDRPEPLVQFLPGADGVGLVTGHRLPNRPGADGIALNQAALGLMAAGAPPGDAVGQVLQAHPEIDAGLIALSAAGELAWGNTRRVARRPDQGLAHRDNGLCRVAVLHNSIHPCPPLADAMADLAWYALTGESASYRALTLGVPVAITAAARDRVLVDAQGRILAIEQADPSLPSAPRRANAVYLGSEVWQDDRHIGHTVSELNADMADGRVYGVPDPARSLIIMKE</sequence>
<dbReference type="Pfam" id="PF22288">
    <property type="entry name" value="DUF6963"/>
    <property type="match status" value="1"/>
</dbReference>
<accession>A0ABX9FZS1</accession>
<protein>
    <submittedName>
        <fullName evidence="3">Uncharacterized protein</fullName>
    </submittedName>
</protein>
<dbReference type="Proteomes" id="UP000252124">
    <property type="component" value="Unassembled WGS sequence"/>
</dbReference>